<dbReference type="PROSITE" id="PS51123">
    <property type="entry name" value="OMPA_2"/>
    <property type="match status" value="1"/>
</dbReference>
<organism evidence="6 7">
    <name type="scientific">Alteromonas gilva</name>
    <dbReference type="NCBI Taxonomy" id="2987522"/>
    <lineage>
        <taxon>Bacteria</taxon>
        <taxon>Pseudomonadati</taxon>
        <taxon>Pseudomonadota</taxon>
        <taxon>Gammaproteobacteria</taxon>
        <taxon>Alteromonadales</taxon>
        <taxon>Alteromonadaceae</taxon>
        <taxon>Alteromonas/Salinimonas group</taxon>
        <taxon>Alteromonas</taxon>
    </lineage>
</organism>
<dbReference type="CDD" id="cd07185">
    <property type="entry name" value="OmpA_C-like"/>
    <property type="match status" value="1"/>
</dbReference>
<dbReference type="SUPFAM" id="SSF103647">
    <property type="entry name" value="TSP type-3 repeat"/>
    <property type="match status" value="1"/>
</dbReference>
<evidence type="ECO:0000256" key="1">
    <source>
        <dbReference type="ARBA" id="ARBA00022729"/>
    </source>
</evidence>
<dbReference type="InterPro" id="IPR036737">
    <property type="entry name" value="OmpA-like_sf"/>
</dbReference>
<keyword evidence="1 4" id="KW-0732">Signal</keyword>
<feature type="compositionally biased region" description="Low complexity" evidence="3">
    <location>
        <begin position="169"/>
        <end position="197"/>
    </location>
</feature>
<dbReference type="Pfam" id="PF00691">
    <property type="entry name" value="OmpA"/>
    <property type="match status" value="1"/>
</dbReference>
<dbReference type="RefSeq" id="WP_273638429.1">
    <property type="nucleotide sequence ID" value="NZ_JAQQXP010000001.1"/>
</dbReference>
<protein>
    <submittedName>
        <fullName evidence="6">OmpA family protein</fullName>
    </submittedName>
</protein>
<dbReference type="Proteomes" id="UP001218788">
    <property type="component" value="Unassembled WGS sequence"/>
</dbReference>
<gene>
    <name evidence="6" type="ORF">OIK42_03660</name>
</gene>
<dbReference type="Gene3D" id="3.30.1330.60">
    <property type="entry name" value="OmpA-like domain"/>
    <property type="match status" value="1"/>
</dbReference>
<feature type="signal peptide" evidence="4">
    <location>
        <begin position="1"/>
        <end position="22"/>
    </location>
</feature>
<dbReference type="InterPro" id="IPR028974">
    <property type="entry name" value="TSP_type-3_rpt"/>
</dbReference>
<dbReference type="InterPro" id="IPR050330">
    <property type="entry name" value="Bact_OuterMem_StrucFunc"/>
</dbReference>
<evidence type="ECO:0000313" key="7">
    <source>
        <dbReference type="Proteomes" id="UP001218788"/>
    </source>
</evidence>
<dbReference type="InterPro" id="IPR006665">
    <property type="entry name" value="OmpA-like"/>
</dbReference>
<evidence type="ECO:0000259" key="5">
    <source>
        <dbReference type="PROSITE" id="PS51123"/>
    </source>
</evidence>
<comment type="caution">
    <text evidence="6">The sequence shown here is derived from an EMBL/GenBank/DDBJ whole genome shotgun (WGS) entry which is preliminary data.</text>
</comment>
<feature type="chain" id="PRO_5045604208" evidence="4">
    <location>
        <begin position="23"/>
        <end position="368"/>
    </location>
</feature>
<dbReference type="EMBL" id="JAQQXP010000001">
    <property type="protein sequence ID" value="MDC8829855.1"/>
    <property type="molecule type" value="Genomic_DNA"/>
</dbReference>
<name>A0ABT5KYK4_9ALTE</name>
<proteinExistence type="predicted"/>
<evidence type="ECO:0000256" key="2">
    <source>
        <dbReference type="PROSITE-ProRule" id="PRU00473"/>
    </source>
</evidence>
<dbReference type="InterPro" id="IPR003367">
    <property type="entry name" value="Thrombospondin_3-like_rpt"/>
</dbReference>
<dbReference type="SUPFAM" id="SSF103088">
    <property type="entry name" value="OmpA-like"/>
    <property type="match status" value="1"/>
</dbReference>
<sequence length="368" mass="39720">MKKSTLTLALITAGLVSSPSFAQSNEENWVGVYGLYYGTDKSKPIPTAHLDDGFGLGVEAGFRFDQNWAGRISASHLDISGSTNGVSDDGLMLGVDLMYFFNDFYVFGGVYDQDIGEGYEMLGYGLGRHWTLSENLSFVSEFAAYRDIDESLYDYGLKLGVSYTYGGSSGSSAPTPAPATATVSSDSDNDGVSNANDRCPNTPAGAKVDSYGCELDSDNDGVVNSKDACMNTPAGDEVNANGCTVLTEKDVSIEIRILFAHNSAVIEDPDSSEILDLVEFLKRYGQTDALIEGHASAPGTAAYNKDLSLRRANALKDLLMNRYDIRSSRLDTVGYGEERLLDKSNTAAAHRINRRIEVKISETVEVPK</sequence>
<keyword evidence="2" id="KW-0472">Membrane</keyword>
<evidence type="ECO:0000256" key="3">
    <source>
        <dbReference type="SAM" id="MobiDB-lite"/>
    </source>
</evidence>
<dbReference type="SUPFAM" id="SSF56925">
    <property type="entry name" value="OMPA-like"/>
    <property type="match status" value="1"/>
</dbReference>
<evidence type="ECO:0000256" key="4">
    <source>
        <dbReference type="SAM" id="SignalP"/>
    </source>
</evidence>
<feature type="domain" description="OmpA-like" evidence="5">
    <location>
        <begin position="246"/>
        <end position="364"/>
    </location>
</feature>
<dbReference type="InterPro" id="IPR011250">
    <property type="entry name" value="OMP/PagP_B-barrel"/>
</dbReference>
<dbReference type="Pfam" id="PF02412">
    <property type="entry name" value="TSP_3"/>
    <property type="match status" value="2"/>
</dbReference>
<evidence type="ECO:0000313" key="6">
    <source>
        <dbReference type="EMBL" id="MDC8829855.1"/>
    </source>
</evidence>
<dbReference type="Gene3D" id="2.40.160.20">
    <property type="match status" value="1"/>
</dbReference>
<dbReference type="PANTHER" id="PTHR30329">
    <property type="entry name" value="STATOR ELEMENT OF FLAGELLAR MOTOR COMPLEX"/>
    <property type="match status" value="1"/>
</dbReference>
<dbReference type="PANTHER" id="PTHR30329:SF21">
    <property type="entry name" value="LIPOPROTEIN YIAD-RELATED"/>
    <property type="match status" value="1"/>
</dbReference>
<accession>A0ABT5KYK4</accession>
<keyword evidence="7" id="KW-1185">Reference proteome</keyword>
<feature type="region of interest" description="Disordered" evidence="3">
    <location>
        <begin position="169"/>
        <end position="203"/>
    </location>
</feature>
<reference evidence="6 7" key="1">
    <citation type="submission" date="2022-10" db="EMBL/GenBank/DDBJ databases">
        <title>Alteromonas sp. chi3 Genome sequencing.</title>
        <authorList>
            <person name="Park S."/>
        </authorList>
    </citation>
    <scope>NUCLEOTIDE SEQUENCE [LARGE SCALE GENOMIC DNA]</scope>
    <source>
        <strain evidence="7">chi3</strain>
    </source>
</reference>